<dbReference type="Proteomes" id="UP000324233">
    <property type="component" value="Chromosome"/>
</dbReference>
<dbReference type="KEGG" id="agv:OJF2_53690"/>
<evidence type="ECO:0000313" key="2">
    <source>
        <dbReference type="Proteomes" id="UP000324233"/>
    </source>
</evidence>
<dbReference type="SUPFAM" id="SSF53613">
    <property type="entry name" value="Ribokinase-like"/>
    <property type="match status" value="1"/>
</dbReference>
<dbReference type="EMBL" id="CP042997">
    <property type="protein sequence ID" value="QEH36784.1"/>
    <property type="molecule type" value="Genomic_DNA"/>
</dbReference>
<keyword evidence="1" id="KW-0418">Kinase</keyword>
<dbReference type="AlphaFoldDB" id="A0A5B9W915"/>
<gene>
    <name evidence="1" type="ORF">OJF2_53690</name>
</gene>
<accession>A0A5B9W915</accession>
<keyword evidence="2" id="KW-1185">Reference proteome</keyword>
<dbReference type="GO" id="GO:0016301">
    <property type="term" value="F:kinase activity"/>
    <property type="evidence" value="ECO:0007669"/>
    <property type="project" value="UniProtKB-KW"/>
</dbReference>
<proteinExistence type="predicted"/>
<sequence>MSSRVAVFGPAYLDRVIEVDGPLGRAPGDPPLDQSVEGSLGFAGGDSLVLVDGAGDALEIVPPDGWPGPLGRIDVGMDRGFGGGEGALARLRGVAVRDTLGGMGAGFAAALRGRLVHALGAGDDPTSRAVQAMLAAEGIDGRPIRIAGRPADWTLLVSSGVHGDKLAIGFRGCHSALRASDLAEPLSEPCDLRVVAGLSNRLAAAALEAPGARLRLFAPGMRNMTDRSHPVATFARSVDVLCCNRGEWEALHDRDDVAWKVSILVVTDGPRGATARFTTPDGEPGRLTLPTLHRGRPPRDTNHAGEALGATVAATLLEAGWDARTGIVPRDLLRLAMLRGSAAAALVLDRADFGFPSGAEVGEAVRSSGLG</sequence>
<organism evidence="1 2">
    <name type="scientific">Aquisphaera giovannonii</name>
    <dbReference type="NCBI Taxonomy" id="406548"/>
    <lineage>
        <taxon>Bacteria</taxon>
        <taxon>Pseudomonadati</taxon>
        <taxon>Planctomycetota</taxon>
        <taxon>Planctomycetia</taxon>
        <taxon>Isosphaerales</taxon>
        <taxon>Isosphaeraceae</taxon>
        <taxon>Aquisphaera</taxon>
    </lineage>
</organism>
<evidence type="ECO:0000313" key="1">
    <source>
        <dbReference type="EMBL" id="QEH36784.1"/>
    </source>
</evidence>
<dbReference type="RefSeq" id="WP_148596428.1">
    <property type="nucleotide sequence ID" value="NZ_CP042997.1"/>
</dbReference>
<dbReference type="OrthoDB" id="264918at2"/>
<reference evidence="1 2" key="1">
    <citation type="submission" date="2019-08" db="EMBL/GenBank/DDBJ databases">
        <title>Deep-cultivation of Planctomycetes and their phenomic and genomic characterization uncovers novel biology.</title>
        <authorList>
            <person name="Wiegand S."/>
            <person name="Jogler M."/>
            <person name="Boedeker C."/>
            <person name="Pinto D."/>
            <person name="Vollmers J."/>
            <person name="Rivas-Marin E."/>
            <person name="Kohn T."/>
            <person name="Peeters S.H."/>
            <person name="Heuer A."/>
            <person name="Rast P."/>
            <person name="Oberbeckmann S."/>
            <person name="Bunk B."/>
            <person name="Jeske O."/>
            <person name="Meyerdierks A."/>
            <person name="Storesund J.E."/>
            <person name="Kallscheuer N."/>
            <person name="Luecker S."/>
            <person name="Lage O.M."/>
            <person name="Pohl T."/>
            <person name="Merkel B.J."/>
            <person name="Hornburger P."/>
            <person name="Mueller R.-W."/>
            <person name="Bruemmer F."/>
            <person name="Labrenz M."/>
            <person name="Spormann A.M."/>
            <person name="Op den Camp H."/>
            <person name="Overmann J."/>
            <person name="Amann R."/>
            <person name="Jetten M.S.M."/>
            <person name="Mascher T."/>
            <person name="Medema M.H."/>
            <person name="Devos D.P."/>
            <person name="Kaster A.-K."/>
            <person name="Ovreas L."/>
            <person name="Rohde M."/>
            <person name="Galperin M.Y."/>
            <person name="Jogler C."/>
        </authorList>
    </citation>
    <scope>NUCLEOTIDE SEQUENCE [LARGE SCALE GENOMIC DNA]</scope>
    <source>
        <strain evidence="1 2">OJF2</strain>
    </source>
</reference>
<keyword evidence="1" id="KW-0808">Transferase</keyword>
<name>A0A5B9W915_9BACT</name>
<dbReference type="Gene3D" id="3.40.1190.20">
    <property type="match status" value="1"/>
</dbReference>
<protein>
    <submittedName>
        <fullName evidence="1">PfkB family carbohydrate kinase</fullName>
    </submittedName>
</protein>
<dbReference type="InterPro" id="IPR029056">
    <property type="entry name" value="Ribokinase-like"/>
</dbReference>